<sequence length="77" mass="8937">MPRAPIPPGRSVEYGPSIEPFTYEHPPSYPTLPYYCRNPRTMELCPLSYPLPYSLRRNGLMDIDTLPLTYVPYYLPT</sequence>
<proteinExistence type="predicted"/>
<gene>
    <name evidence="1" type="ORF">ABT39_MTgene6181</name>
</gene>
<name>A0A101LXJ1_PICGL</name>
<reference evidence="1" key="1">
    <citation type="journal article" date="2015" name="Genome Biol. Evol.">
        <title>Organellar Genomes of White Spruce (Picea glauca): Assembly and Annotation.</title>
        <authorList>
            <person name="Jackman S.D."/>
            <person name="Warren R.L."/>
            <person name="Gibb E.A."/>
            <person name="Vandervalk B.P."/>
            <person name="Mohamadi H."/>
            <person name="Chu J."/>
            <person name="Raymond A."/>
            <person name="Pleasance S."/>
            <person name="Coope R."/>
            <person name="Wildung M.R."/>
            <person name="Ritland C.E."/>
            <person name="Bousquet J."/>
            <person name="Jones S.J."/>
            <person name="Bohlmann J."/>
            <person name="Birol I."/>
        </authorList>
    </citation>
    <scope>NUCLEOTIDE SEQUENCE [LARGE SCALE GENOMIC DNA]</scope>
    <source>
        <tissue evidence="1">Flushing bud</tissue>
    </source>
</reference>
<comment type="caution">
    <text evidence="1">The sequence shown here is derived from an EMBL/GenBank/DDBJ whole genome shotgun (WGS) entry which is preliminary data.</text>
</comment>
<dbReference type="AlphaFoldDB" id="A0A101LXJ1"/>
<dbReference type="EMBL" id="LKAM01000008">
    <property type="protein sequence ID" value="KUM47175.1"/>
    <property type="molecule type" value="Genomic_DNA"/>
</dbReference>
<organism evidence="1">
    <name type="scientific">Picea glauca</name>
    <name type="common">White spruce</name>
    <name type="synonym">Pinus glauca</name>
    <dbReference type="NCBI Taxonomy" id="3330"/>
    <lineage>
        <taxon>Eukaryota</taxon>
        <taxon>Viridiplantae</taxon>
        <taxon>Streptophyta</taxon>
        <taxon>Embryophyta</taxon>
        <taxon>Tracheophyta</taxon>
        <taxon>Spermatophyta</taxon>
        <taxon>Pinopsida</taxon>
        <taxon>Pinidae</taxon>
        <taxon>Conifers I</taxon>
        <taxon>Pinales</taxon>
        <taxon>Pinaceae</taxon>
        <taxon>Picea</taxon>
    </lineage>
</organism>
<keyword evidence="1" id="KW-0496">Mitochondrion</keyword>
<accession>A0A101LXJ1</accession>
<protein>
    <submittedName>
        <fullName evidence="1">Uncharacterized protein</fullName>
    </submittedName>
</protein>
<evidence type="ECO:0000313" key="1">
    <source>
        <dbReference type="EMBL" id="KUM47175.1"/>
    </source>
</evidence>
<geneLocation type="mitochondrion" evidence="1"/>